<evidence type="ECO:0000313" key="2">
    <source>
        <dbReference type="EMBL" id="MBK1630815.1"/>
    </source>
</evidence>
<dbReference type="PANTHER" id="PTHR33608:SF12">
    <property type="entry name" value="DUF58 DOMAIN-CONTAINING PROTEIN"/>
    <property type="match status" value="1"/>
</dbReference>
<dbReference type="InterPro" id="IPR036465">
    <property type="entry name" value="vWFA_dom_sf"/>
</dbReference>
<name>A0ABS1CFX2_9GAMM</name>
<sequence>MSAFQHSPPRQPAAGGGDAPADGVVDISLKRLIACRAQARRLGLATRGRVLATRAGSHLSPFRGPGMDYDESRVYVPGDDPRAMDWRLTARAARAHVKVFREERERPVWLLVDQRSSMRFATRVAFKSVIAARAAALLGWAAVERGERVGGLVFDETTHAEQRPRPRQHALLGLLGALAASPQSSSRSGGYARLAGAVDRLLRLRADGGTVFVISDFADIGTDANDDWLRRLGQRCEVALVAVHDPIEETAPPAGYWPVLLGGGRRLLDTTSAGRRAWYERGFRRRREALADLARRRGAHLLTLRTDWPVGASLARGLGQPAADAP</sequence>
<proteinExistence type="predicted"/>
<comment type="caution">
    <text evidence="2">The sequence shown here is derived from an EMBL/GenBank/DDBJ whole genome shotgun (WGS) entry which is preliminary data.</text>
</comment>
<dbReference type="Pfam" id="PF01882">
    <property type="entry name" value="DUF58"/>
    <property type="match status" value="1"/>
</dbReference>
<evidence type="ECO:0000313" key="3">
    <source>
        <dbReference type="Proteomes" id="UP000748752"/>
    </source>
</evidence>
<organism evidence="2 3">
    <name type="scientific">Thiohalocapsa halophila</name>
    <dbReference type="NCBI Taxonomy" id="69359"/>
    <lineage>
        <taxon>Bacteria</taxon>
        <taxon>Pseudomonadati</taxon>
        <taxon>Pseudomonadota</taxon>
        <taxon>Gammaproteobacteria</taxon>
        <taxon>Chromatiales</taxon>
        <taxon>Chromatiaceae</taxon>
        <taxon>Thiohalocapsa</taxon>
    </lineage>
</organism>
<dbReference type="InterPro" id="IPR002881">
    <property type="entry name" value="DUF58"/>
</dbReference>
<dbReference type="RefSeq" id="WP_200236054.1">
    <property type="nucleotide sequence ID" value="NZ_NRRV01000016.1"/>
</dbReference>
<accession>A0ABS1CFX2</accession>
<protein>
    <submittedName>
        <fullName evidence="2">DUF58 domain-containing protein</fullName>
    </submittedName>
</protein>
<dbReference type="PANTHER" id="PTHR33608">
    <property type="entry name" value="BLL2464 PROTEIN"/>
    <property type="match status" value="1"/>
</dbReference>
<feature type="domain" description="DUF58" evidence="1">
    <location>
        <begin position="71"/>
        <end position="287"/>
    </location>
</feature>
<reference evidence="2 3" key="1">
    <citation type="journal article" date="2020" name="Microorganisms">
        <title>Osmotic Adaptation and Compatible Solute Biosynthesis of Phototrophic Bacteria as Revealed from Genome Analyses.</title>
        <authorList>
            <person name="Imhoff J.F."/>
            <person name="Rahn T."/>
            <person name="Kunzel S."/>
            <person name="Keller A."/>
            <person name="Neulinger S.C."/>
        </authorList>
    </citation>
    <scope>NUCLEOTIDE SEQUENCE [LARGE SCALE GENOMIC DNA]</scope>
    <source>
        <strain evidence="2 3">DSM 6210</strain>
    </source>
</reference>
<gene>
    <name evidence="2" type="ORF">CKO31_08675</name>
</gene>
<dbReference type="EMBL" id="NRRV01000016">
    <property type="protein sequence ID" value="MBK1630815.1"/>
    <property type="molecule type" value="Genomic_DNA"/>
</dbReference>
<evidence type="ECO:0000259" key="1">
    <source>
        <dbReference type="Pfam" id="PF01882"/>
    </source>
</evidence>
<keyword evidence="3" id="KW-1185">Reference proteome</keyword>
<dbReference type="Proteomes" id="UP000748752">
    <property type="component" value="Unassembled WGS sequence"/>
</dbReference>
<dbReference type="SUPFAM" id="SSF53300">
    <property type="entry name" value="vWA-like"/>
    <property type="match status" value="1"/>
</dbReference>